<dbReference type="InterPro" id="IPR010055">
    <property type="entry name" value="T2SS_protein-GspJ"/>
</dbReference>
<dbReference type="InterPro" id="IPR045584">
    <property type="entry name" value="Pilin-like"/>
</dbReference>
<dbReference type="Pfam" id="PF11612">
    <property type="entry name" value="T2SSJ"/>
    <property type="match status" value="1"/>
</dbReference>
<dbReference type="NCBIfam" id="TIGR01711">
    <property type="entry name" value="gspJ"/>
    <property type="match status" value="1"/>
</dbReference>
<dbReference type="GO" id="GO:0015628">
    <property type="term" value="P:protein secretion by the type II secretion system"/>
    <property type="evidence" value="ECO:0007669"/>
    <property type="project" value="InterPro"/>
</dbReference>
<keyword evidence="5" id="KW-0812">Transmembrane</keyword>
<evidence type="ECO:0000256" key="1">
    <source>
        <dbReference type="ARBA" id="ARBA00004377"/>
    </source>
</evidence>
<evidence type="ECO:0000313" key="8">
    <source>
        <dbReference type="EMBL" id="ASP39809.1"/>
    </source>
</evidence>
<evidence type="ECO:0000256" key="7">
    <source>
        <dbReference type="ARBA" id="ARBA00023136"/>
    </source>
</evidence>
<evidence type="ECO:0000256" key="5">
    <source>
        <dbReference type="ARBA" id="ARBA00022692"/>
    </source>
</evidence>
<dbReference type="Gene3D" id="3.10.610.10">
    <property type="entry name" value="GSPII I/J protein-like"/>
    <property type="match status" value="1"/>
</dbReference>
<evidence type="ECO:0000256" key="3">
    <source>
        <dbReference type="ARBA" id="ARBA00022481"/>
    </source>
</evidence>
<dbReference type="AlphaFoldDB" id="A0A222FM24"/>
<dbReference type="PANTHER" id="PTHR39583:SF2">
    <property type="entry name" value="TYPE II SECRETION SYSTEM PROTEIN J"/>
    <property type="match status" value="1"/>
</dbReference>
<evidence type="ECO:0000256" key="4">
    <source>
        <dbReference type="ARBA" id="ARBA00022519"/>
    </source>
</evidence>
<evidence type="ECO:0000256" key="2">
    <source>
        <dbReference type="ARBA" id="ARBA00022475"/>
    </source>
</evidence>
<keyword evidence="9" id="KW-1185">Reference proteome</keyword>
<dbReference type="GO" id="GO:0015627">
    <property type="term" value="C:type II protein secretion system complex"/>
    <property type="evidence" value="ECO:0007669"/>
    <property type="project" value="InterPro"/>
</dbReference>
<dbReference type="EMBL" id="CP022530">
    <property type="protein sequence ID" value="ASP39809.1"/>
    <property type="molecule type" value="Genomic_DNA"/>
</dbReference>
<comment type="subcellular location">
    <subcellularLocation>
        <location evidence="1">Cell inner membrane</location>
        <topology evidence="1">Single-pass membrane protein</topology>
    </subcellularLocation>
</comment>
<keyword evidence="2" id="KW-1003">Cell membrane</keyword>
<dbReference type="InterPro" id="IPR051621">
    <property type="entry name" value="T2SS_protein_J"/>
</dbReference>
<name>A0A222FM24_9GAMM</name>
<sequence>MHRTRAFTLLEVLLAIAFTASIGVGAHQLLSGTMLAKEVSDRKADQLKSLQRLNQVLSRDIRQYIDRPVRDVFGDEQPALLLESSEYPLEFTRSGWRNSPVTEDPRSQLQRVAYRLENIDSDVCESARERLLQWGITDPDGDCLVRYYWHVLDRANDSEPSHQVVYELVEQLEMEVLIRQGDANAGSPSQDWYSSWPALTGADTSTTLMALRWRIEVPPFGEIERSWLLARGDLP</sequence>
<dbReference type="GO" id="GO:0005886">
    <property type="term" value="C:plasma membrane"/>
    <property type="evidence" value="ECO:0007669"/>
    <property type="project" value="UniProtKB-SubCell"/>
</dbReference>
<accession>A0A222FM24</accession>
<keyword evidence="7" id="KW-0472">Membrane</keyword>
<proteinExistence type="predicted"/>
<dbReference type="PANTHER" id="PTHR39583">
    <property type="entry name" value="TYPE II SECRETION SYSTEM PROTEIN J-RELATED"/>
    <property type="match status" value="1"/>
</dbReference>
<dbReference type="KEGG" id="bsan:CHH28_14510"/>
<keyword evidence="6" id="KW-1133">Transmembrane helix</keyword>
<evidence type="ECO:0000256" key="6">
    <source>
        <dbReference type="ARBA" id="ARBA00022989"/>
    </source>
</evidence>
<evidence type="ECO:0000313" key="9">
    <source>
        <dbReference type="Proteomes" id="UP000202440"/>
    </source>
</evidence>
<organism evidence="8 9">
    <name type="scientific">Bacterioplanes sanyensis</name>
    <dbReference type="NCBI Taxonomy" id="1249553"/>
    <lineage>
        <taxon>Bacteria</taxon>
        <taxon>Pseudomonadati</taxon>
        <taxon>Pseudomonadota</taxon>
        <taxon>Gammaproteobacteria</taxon>
        <taxon>Oceanospirillales</taxon>
        <taxon>Oceanospirillaceae</taxon>
        <taxon>Bacterioplanes</taxon>
    </lineage>
</organism>
<gene>
    <name evidence="8" type="primary">gspJ</name>
    <name evidence="8" type="ORF">CHH28_14510</name>
</gene>
<reference evidence="8 9" key="1">
    <citation type="submission" date="2017-07" db="EMBL/GenBank/DDBJ databases">
        <title>Annotated genome sequence of Bacterioplanes sanyensis isolated from Red Sea.</title>
        <authorList>
            <person name="Rehman Z.U."/>
        </authorList>
    </citation>
    <scope>NUCLEOTIDE SEQUENCE [LARGE SCALE GENOMIC DNA]</scope>
    <source>
        <strain evidence="8 9">NV9</strain>
    </source>
</reference>
<dbReference type="Proteomes" id="UP000202440">
    <property type="component" value="Chromosome"/>
</dbReference>
<dbReference type="OrthoDB" id="9794345at2"/>
<dbReference type="SUPFAM" id="SSF54523">
    <property type="entry name" value="Pili subunits"/>
    <property type="match status" value="1"/>
</dbReference>
<keyword evidence="4" id="KW-0997">Cell inner membrane</keyword>
<protein>
    <submittedName>
        <fullName evidence="8">Type II secretion system protein GspJ</fullName>
    </submittedName>
</protein>
<dbReference type="RefSeq" id="WP_094060983.1">
    <property type="nucleotide sequence ID" value="NZ_CP022530.1"/>
</dbReference>
<keyword evidence="3" id="KW-0488">Methylation</keyword>